<proteinExistence type="predicted"/>
<gene>
    <name evidence="1" type="ORF">P7H09_15775</name>
</gene>
<dbReference type="Proteomes" id="UP001259239">
    <property type="component" value="Unassembled WGS sequence"/>
</dbReference>
<sequence length="111" mass="12687">MNTEEKLPFRYVVTPQGQMNYLLGLFSADQQINAALYSQGRIVFELLEQALQLTLKIEPILGCSFVKEEIPYWKRQPEGLEGDNLSVCSITECDDSELENRILLFKKNATV</sequence>
<evidence type="ECO:0000313" key="1">
    <source>
        <dbReference type="EMBL" id="MDT2252669.1"/>
    </source>
</evidence>
<dbReference type="AlphaFoldDB" id="A0AAP5JV89"/>
<organism evidence="1 2">
    <name type="scientific">Paenibacillus larvae</name>
    <dbReference type="NCBI Taxonomy" id="1464"/>
    <lineage>
        <taxon>Bacteria</taxon>
        <taxon>Bacillati</taxon>
        <taxon>Bacillota</taxon>
        <taxon>Bacilli</taxon>
        <taxon>Bacillales</taxon>
        <taxon>Paenibacillaceae</taxon>
        <taxon>Paenibacillus</taxon>
    </lineage>
</organism>
<reference evidence="1" key="1">
    <citation type="journal article" date="2023" name="J. Vet. Diagn. Invest.">
        <title>Oxytetracycline-resistant Paenibacillus larvae identified in commercial beekeeping operations in Saskatchewan using pooled honey sampling.</title>
        <authorList>
            <person name="Obshta O."/>
            <person name="Zabrodski M.W."/>
            <person name="Soomro T."/>
            <person name="Wilson G."/>
            <person name="Masood F."/>
            <person name="Thebeau J."/>
            <person name="Silva M.C.B."/>
            <person name="Biganski S."/>
            <person name="Kozii I.V."/>
            <person name="Koziy R.V."/>
            <person name="Raza M.F."/>
            <person name="Jose M.S."/>
            <person name="Simko E."/>
            <person name="Wood S.C."/>
        </authorList>
    </citation>
    <scope>NUCLEOTIDE SEQUENCE</scope>
    <source>
        <strain evidence="1">PL001</strain>
    </source>
</reference>
<dbReference type="RefSeq" id="WP_051428096.1">
    <property type="nucleotide sequence ID" value="NZ_CBCRXL010000136.1"/>
</dbReference>
<protein>
    <submittedName>
        <fullName evidence="1">Uncharacterized protein</fullName>
    </submittedName>
</protein>
<accession>A0AAP5JV89</accession>
<evidence type="ECO:0000313" key="2">
    <source>
        <dbReference type="Proteomes" id="UP001259239"/>
    </source>
</evidence>
<name>A0AAP5JV89_9BACL</name>
<dbReference type="EMBL" id="JARQGV010000004">
    <property type="protein sequence ID" value="MDT2252669.1"/>
    <property type="molecule type" value="Genomic_DNA"/>
</dbReference>
<comment type="caution">
    <text evidence="1">The sequence shown here is derived from an EMBL/GenBank/DDBJ whole genome shotgun (WGS) entry which is preliminary data.</text>
</comment>
<reference evidence="1" key="2">
    <citation type="submission" date="2023-03" db="EMBL/GenBank/DDBJ databases">
        <authorList>
            <person name="Obshta O."/>
            <person name="Zabrodski M.W."/>
            <person name="Soomro T."/>
            <person name="Wilson G."/>
            <person name="Masood F."/>
            <person name="Thebeau J."/>
            <person name="Bezerra Da Silva M.C."/>
            <person name="Raza F."/>
            <person name="Biganski S."/>
            <person name="Jose M."/>
            <person name="Camilli M."/>
            <person name="Kozii I.V."/>
            <person name="Kozii R.V."/>
            <person name="Simko E."/>
            <person name="Wood S.C."/>
        </authorList>
    </citation>
    <scope>NUCLEOTIDE SEQUENCE</scope>
    <source>
        <strain evidence="1">PL001</strain>
    </source>
</reference>